<dbReference type="InterPro" id="IPR016135">
    <property type="entry name" value="UBQ-conjugating_enzyme/RWD"/>
</dbReference>
<evidence type="ECO:0000256" key="8">
    <source>
        <dbReference type="ARBA" id="ARBA00022786"/>
    </source>
</evidence>
<keyword evidence="17" id="KW-1185">Reference proteome</keyword>
<dbReference type="GO" id="GO:0043066">
    <property type="term" value="P:negative regulation of apoptotic process"/>
    <property type="evidence" value="ECO:0007669"/>
    <property type="project" value="TreeGrafter"/>
</dbReference>
<evidence type="ECO:0000313" key="17">
    <source>
        <dbReference type="Proteomes" id="UP000821866"/>
    </source>
</evidence>
<dbReference type="EMBL" id="JABSTU010000004">
    <property type="protein sequence ID" value="KAH8034357.1"/>
    <property type="molecule type" value="Genomic_DNA"/>
</dbReference>
<evidence type="ECO:0000259" key="15">
    <source>
        <dbReference type="PROSITE" id="PS50127"/>
    </source>
</evidence>
<evidence type="ECO:0000313" key="16">
    <source>
        <dbReference type="EMBL" id="KAH8034357.1"/>
    </source>
</evidence>
<dbReference type="SMART" id="SM00212">
    <property type="entry name" value="UBCc"/>
    <property type="match status" value="1"/>
</dbReference>
<accession>A0A9J6EJR9</accession>
<dbReference type="PANTHER" id="PTHR46116">
    <property type="entry name" value="(E3-INDEPENDENT) E2 UBIQUITIN-CONJUGATING ENZYME"/>
    <property type="match status" value="1"/>
</dbReference>
<dbReference type="VEuPathDB" id="VectorBase:LOC119179388"/>
<comment type="caution">
    <text evidence="16">The sequence shown here is derived from an EMBL/GenBank/DDBJ whole genome shotgun (WGS) entry which is preliminary data.</text>
</comment>
<dbReference type="GO" id="GO:0005737">
    <property type="term" value="C:cytoplasm"/>
    <property type="evidence" value="ECO:0007669"/>
    <property type="project" value="UniProtKB-SubCell"/>
</dbReference>
<proteinExistence type="predicted"/>
<evidence type="ECO:0000256" key="11">
    <source>
        <dbReference type="ARBA" id="ARBA00039894"/>
    </source>
</evidence>
<name>A0A9J6EJR9_RHIMP</name>
<dbReference type="Gene3D" id="3.10.110.10">
    <property type="entry name" value="Ubiquitin Conjugating Enzyme"/>
    <property type="match status" value="1"/>
</dbReference>
<sequence length="284" mass="32137">MANAGKYGATDIEEVKFDVDLDFWDPTAPRQQRNFRTPSFQCLHQVRRDVIDIYALPIPGVIIVPDERDVTRIHGILLGPAGTPYEGGFFRFVLKCPPDYPAKPPLVKLLTTDKGRVRFAPKLNEDGMICLSLLGTRPGPAWNSSEHSLRTVLIAFQSILTDDPDHNVPALVRGRLDEGGAYNDYLHHETLRVAVCEEVEDALDPGSSYSPELRKIVLKTFVESYDTYVYTARLQMRRMVREGSDPFGGRMTRCDYHFLLIRLECLYETVLELSESRSCDRAVG</sequence>
<comment type="subcellular location">
    <subcellularLocation>
        <location evidence="2">Cytoplasm</location>
    </subcellularLocation>
    <subcellularLocation>
        <location evidence="1">Nucleus</location>
    </subcellularLocation>
</comment>
<evidence type="ECO:0000256" key="14">
    <source>
        <dbReference type="ARBA" id="ARBA00042401"/>
    </source>
</evidence>
<evidence type="ECO:0000256" key="9">
    <source>
        <dbReference type="ARBA" id="ARBA00022840"/>
    </source>
</evidence>
<dbReference type="Pfam" id="PF00179">
    <property type="entry name" value="UQ_con"/>
    <property type="match status" value="1"/>
</dbReference>
<keyword evidence="8" id="KW-0833">Ubl conjugation pathway</keyword>
<dbReference type="SUPFAM" id="SSF54495">
    <property type="entry name" value="UBC-like"/>
    <property type="match status" value="1"/>
</dbReference>
<evidence type="ECO:0000256" key="1">
    <source>
        <dbReference type="ARBA" id="ARBA00004123"/>
    </source>
</evidence>
<keyword evidence="10" id="KW-0539">Nucleus</keyword>
<evidence type="ECO:0000256" key="12">
    <source>
        <dbReference type="ARBA" id="ARBA00041798"/>
    </source>
</evidence>
<dbReference type="PROSITE" id="PS50127">
    <property type="entry name" value="UBC_2"/>
    <property type="match status" value="1"/>
</dbReference>
<dbReference type="GO" id="GO:0004869">
    <property type="term" value="F:cysteine-type endopeptidase inhibitor activity"/>
    <property type="evidence" value="ECO:0007669"/>
    <property type="project" value="TreeGrafter"/>
</dbReference>
<keyword evidence="9" id="KW-0067">ATP-binding</keyword>
<evidence type="ECO:0000256" key="4">
    <source>
        <dbReference type="ARBA" id="ARBA00022490"/>
    </source>
</evidence>
<reference evidence="16" key="1">
    <citation type="journal article" date="2020" name="Cell">
        <title>Large-Scale Comparative Analyses of Tick Genomes Elucidate Their Genetic Diversity and Vector Capacities.</title>
        <authorList>
            <consortium name="Tick Genome and Microbiome Consortium (TIGMIC)"/>
            <person name="Jia N."/>
            <person name="Wang J."/>
            <person name="Shi W."/>
            <person name="Du L."/>
            <person name="Sun Y."/>
            <person name="Zhan W."/>
            <person name="Jiang J.F."/>
            <person name="Wang Q."/>
            <person name="Zhang B."/>
            <person name="Ji P."/>
            <person name="Bell-Sakyi L."/>
            <person name="Cui X.M."/>
            <person name="Yuan T.T."/>
            <person name="Jiang B.G."/>
            <person name="Yang W.F."/>
            <person name="Lam T.T."/>
            <person name="Chang Q.C."/>
            <person name="Ding S.J."/>
            <person name="Wang X.J."/>
            <person name="Zhu J.G."/>
            <person name="Ruan X.D."/>
            <person name="Zhao L."/>
            <person name="Wei J.T."/>
            <person name="Ye R.Z."/>
            <person name="Que T.C."/>
            <person name="Du C.H."/>
            <person name="Zhou Y.H."/>
            <person name="Cheng J.X."/>
            <person name="Dai P.F."/>
            <person name="Guo W.B."/>
            <person name="Han X.H."/>
            <person name="Huang E.J."/>
            <person name="Li L.F."/>
            <person name="Wei W."/>
            <person name="Gao Y.C."/>
            <person name="Liu J.Z."/>
            <person name="Shao H.Z."/>
            <person name="Wang X."/>
            <person name="Wang C.C."/>
            <person name="Yang T.C."/>
            <person name="Huo Q.B."/>
            <person name="Li W."/>
            <person name="Chen H.Y."/>
            <person name="Chen S.E."/>
            <person name="Zhou L.G."/>
            <person name="Ni X.B."/>
            <person name="Tian J.H."/>
            <person name="Sheng Y."/>
            <person name="Liu T."/>
            <person name="Pan Y.S."/>
            <person name="Xia L.Y."/>
            <person name="Li J."/>
            <person name="Zhao F."/>
            <person name="Cao W.C."/>
        </authorList>
    </citation>
    <scope>NUCLEOTIDE SEQUENCE</scope>
    <source>
        <strain evidence="16">Rmic-2018</strain>
    </source>
</reference>
<dbReference type="PANTHER" id="PTHR46116:SF26">
    <property type="entry name" value="UBIQUITIN-CONJUGATING ENZYME E2 Z"/>
    <property type="match status" value="1"/>
</dbReference>
<organism evidence="16 17">
    <name type="scientific">Rhipicephalus microplus</name>
    <name type="common">Cattle tick</name>
    <name type="synonym">Boophilus microplus</name>
    <dbReference type="NCBI Taxonomy" id="6941"/>
    <lineage>
        <taxon>Eukaryota</taxon>
        <taxon>Metazoa</taxon>
        <taxon>Ecdysozoa</taxon>
        <taxon>Arthropoda</taxon>
        <taxon>Chelicerata</taxon>
        <taxon>Arachnida</taxon>
        <taxon>Acari</taxon>
        <taxon>Parasitiformes</taxon>
        <taxon>Ixodida</taxon>
        <taxon>Ixodoidea</taxon>
        <taxon>Ixodidae</taxon>
        <taxon>Rhipicephalinae</taxon>
        <taxon>Rhipicephalus</taxon>
        <taxon>Boophilus</taxon>
    </lineage>
</organism>
<evidence type="ECO:0000256" key="6">
    <source>
        <dbReference type="ARBA" id="ARBA00022703"/>
    </source>
</evidence>
<keyword evidence="6" id="KW-0053">Apoptosis</keyword>
<dbReference type="EC" id="2.3.2.23" evidence="3"/>
<dbReference type="Proteomes" id="UP000821866">
    <property type="component" value="Chromosome 2"/>
</dbReference>
<protein>
    <recommendedName>
        <fullName evidence="11">Ubiquitin-conjugating enzyme E2 Z</fullName>
        <ecNumber evidence="3">2.3.2.23</ecNumber>
    </recommendedName>
    <alternativeName>
        <fullName evidence="12">E2 ubiquitin-conjugating enzyme Z</fullName>
    </alternativeName>
    <alternativeName>
        <fullName evidence="14">Ubiquitin carrier protein Z</fullName>
    </alternativeName>
    <alternativeName>
        <fullName evidence="13">Ubiquitin-protein ligase Z</fullName>
    </alternativeName>
</protein>
<evidence type="ECO:0000256" key="3">
    <source>
        <dbReference type="ARBA" id="ARBA00012486"/>
    </source>
</evidence>
<evidence type="ECO:0000256" key="7">
    <source>
        <dbReference type="ARBA" id="ARBA00022741"/>
    </source>
</evidence>
<reference evidence="16" key="2">
    <citation type="submission" date="2021-09" db="EMBL/GenBank/DDBJ databases">
        <authorList>
            <person name="Jia N."/>
            <person name="Wang J."/>
            <person name="Shi W."/>
            <person name="Du L."/>
            <person name="Sun Y."/>
            <person name="Zhan W."/>
            <person name="Jiang J."/>
            <person name="Wang Q."/>
            <person name="Zhang B."/>
            <person name="Ji P."/>
            <person name="Sakyi L.B."/>
            <person name="Cui X."/>
            <person name="Yuan T."/>
            <person name="Jiang B."/>
            <person name="Yang W."/>
            <person name="Lam T.T.-Y."/>
            <person name="Chang Q."/>
            <person name="Ding S."/>
            <person name="Wang X."/>
            <person name="Zhu J."/>
            <person name="Ruan X."/>
            <person name="Zhao L."/>
            <person name="Wei J."/>
            <person name="Que T."/>
            <person name="Du C."/>
            <person name="Cheng J."/>
            <person name="Dai P."/>
            <person name="Han X."/>
            <person name="Huang E."/>
            <person name="Gao Y."/>
            <person name="Liu J."/>
            <person name="Shao H."/>
            <person name="Ye R."/>
            <person name="Li L."/>
            <person name="Wei W."/>
            <person name="Wang X."/>
            <person name="Wang C."/>
            <person name="Huo Q."/>
            <person name="Li W."/>
            <person name="Guo W."/>
            <person name="Chen H."/>
            <person name="Chen S."/>
            <person name="Zhou L."/>
            <person name="Zhou L."/>
            <person name="Ni X."/>
            <person name="Tian J."/>
            <person name="Zhou Y."/>
            <person name="Sheng Y."/>
            <person name="Liu T."/>
            <person name="Pan Y."/>
            <person name="Xia L."/>
            <person name="Li J."/>
            <person name="Zhao F."/>
            <person name="Cao W."/>
        </authorList>
    </citation>
    <scope>NUCLEOTIDE SEQUENCE</scope>
    <source>
        <strain evidence="16">Rmic-2018</strain>
        <tissue evidence="16">Larvae</tissue>
    </source>
</reference>
<keyword evidence="5" id="KW-0808">Transferase</keyword>
<dbReference type="GO" id="GO:0005524">
    <property type="term" value="F:ATP binding"/>
    <property type="evidence" value="ECO:0007669"/>
    <property type="project" value="UniProtKB-KW"/>
</dbReference>
<dbReference type="InterPro" id="IPR000608">
    <property type="entry name" value="UBC"/>
</dbReference>
<evidence type="ECO:0000256" key="5">
    <source>
        <dbReference type="ARBA" id="ARBA00022679"/>
    </source>
</evidence>
<dbReference type="AlphaFoldDB" id="A0A9J6EJR9"/>
<keyword evidence="4" id="KW-0963">Cytoplasm</keyword>
<keyword evidence="7" id="KW-0547">Nucleotide-binding</keyword>
<gene>
    <name evidence="16" type="ORF">HPB51_023487</name>
</gene>
<evidence type="ECO:0000256" key="10">
    <source>
        <dbReference type="ARBA" id="ARBA00023242"/>
    </source>
</evidence>
<evidence type="ECO:0000256" key="13">
    <source>
        <dbReference type="ARBA" id="ARBA00042316"/>
    </source>
</evidence>
<feature type="domain" description="UBC core" evidence="15">
    <location>
        <begin position="41"/>
        <end position="200"/>
    </location>
</feature>
<dbReference type="GO" id="GO:0005634">
    <property type="term" value="C:nucleus"/>
    <property type="evidence" value="ECO:0007669"/>
    <property type="project" value="UniProtKB-SubCell"/>
</dbReference>
<dbReference type="GO" id="GO:0061631">
    <property type="term" value="F:ubiquitin conjugating enzyme activity"/>
    <property type="evidence" value="ECO:0007669"/>
    <property type="project" value="UniProtKB-EC"/>
</dbReference>
<evidence type="ECO:0000256" key="2">
    <source>
        <dbReference type="ARBA" id="ARBA00004496"/>
    </source>
</evidence>
<dbReference type="GO" id="GO:0006915">
    <property type="term" value="P:apoptotic process"/>
    <property type="evidence" value="ECO:0007669"/>
    <property type="project" value="UniProtKB-KW"/>
</dbReference>